<accession>A0A382JP28</accession>
<name>A0A382JP28_9ZZZZ</name>
<proteinExistence type="predicted"/>
<organism evidence="2">
    <name type="scientific">marine metagenome</name>
    <dbReference type="NCBI Taxonomy" id="408172"/>
    <lineage>
        <taxon>unclassified sequences</taxon>
        <taxon>metagenomes</taxon>
        <taxon>ecological metagenomes</taxon>
    </lineage>
</organism>
<reference evidence="2" key="1">
    <citation type="submission" date="2018-05" db="EMBL/GenBank/DDBJ databases">
        <authorList>
            <person name="Lanie J.A."/>
            <person name="Ng W.-L."/>
            <person name="Kazmierczak K.M."/>
            <person name="Andrzejewski T.M."/>
            <person name="Davidsen T.M."/>
            <person name="Wayne K.J."/>
            <person name="Tettelin H."/>
            <person name="Glass J.I."/>
            <person name="Rusch D."/>
            <person name="Podicherti R."/>
            <person name="Tsui H.-C.T."/>
            <person name="Winkler M.E."/>
        </authorList>
    </citation>
    <scope>NUCLEOTIDE SEQUENCE</scope>
</reference>
<gene>
    <name evidence="2" type="ORF">METZ01_LOCUS267078</name>
</gene>
<dbReference type="EMBL" id="UINC01075742">
    <property type="protein sequence ID" value="SVC14224.1"/>
    <property type="molecule type" value="Genomic_DNA"/>
</dbReference>
<keyword evidence="1" id="KW-0812">Transmembrane</keyword>
<dbReference type="AlphaFoldDB" id="A0A382JP28"/>
<keyword evidence="1" id="KW-0472">Membrane</keyword>
<feature type="transmembrane region" description="Helical" evidence="1">
    <location>
        <begin position="24"/>
        <end position="46"/>
    </location>
</feature>
<sequence>MNIHVFFVKTPLPFRSWFYFRQGWSVYFAFIFAAINTLVVTYFLAIENYPILKEIFPTFIVYITIVVTIGIPLLITVGYLHFKRTPAFRAEATVMVESNPFTSRLLVNSDLTLKLNTKLMELILKIAEGEKISKEEILAASKIQDELETLANERKSEKFGERGIDLKYIKKIDQT</sequence>
<keyword evidence="1" id="KW-1133">Transmembrane helix</keyword>
<protein>
    <submittedName>
        <fullName evidence="2">Uncharacterized protein</fullName>
    </submittedName>
</protein>
<evidence type="ECO:0000256" key="1">
    <source>
        <dbReference type="SAM" id="Phobius"/>
    </source>
</evidence>
<feature type="transmembrane region" description="Helical" evidence="1">
    <location>
        <begin position="58"/>
        <end position="80"/>
    </location>
</feature>
<evidence type="ECO:0000313" key="2">
    <source>
        <dbReference type="EMBL" id="SVC14224.1"/>
    </source>
</evidence>